<feature type="domain" description="Baseplate J-like central" evidence="3">
    <location>
        <begin position="189"/>
        <end position="247"/>
    </location>
</feature>
<dbReference type="InterPro" id="IPR058531">
    <property type="entry name" value="Baseplate_J_M"/>
</dbReference>
<dbReference type="InterPro" id="IPR006949">
    <property type="entry name" value="Barrel_Baseplate_J-like"/>
</dbReference>
<dbReference type="Pfam" id="PF26079">
    <property type="entry name" value="Baseplate_J_C"/>
    <property type="match status" value="1"/>
</dbReference>
<dbReference type="Pfam" id="PF04865">
    <property type="entry name" value="Baseplate_J"/>
    <property type="match status" value="1"/>
</dbReference>
<protein>
    <submittedName>
        <fullName evidence="5">Baseplate J/gp47 family protein</fullName>
    </submittedName>
</protein>
<dbReference type="PANTHER" id="PTHR37829">
    <property type="entry name" value="PHAGE-LIKE ELEMENT PBSX PROTEIN XKDT"/>
    <property type="match status" value="1"/>
</dbReference>
<dbReference type="PANTHER" id="PTHR37829:SF3">
    <property type="entry name" value="PROTEIN JAYE-RELATED"/>
    <property type="match status" value="1"/>
</dbReference>
<evidence type="ECO:0000259" key="3">
    <source>
        <dbReference type="Pfam" id="PF26078"/>
    </source>
</evidence>
<dbReference type="EMBL" id="CP006763">
    <property type="protein sequence ID" value="AGY77996.1"/>
    <property type="molecule type" value="Genomic_DNA"/>
</dbReference>
<evidence type="ECO:0000256" key="1">
    <source>
        <dbReference type="ARBA" id="ARBA00038087"/>
    </source>
</evidence>
<proteinExistence type="inferred from homology"/>
<evidence type="ECO:0000313" key="5">
    <source>
        <dbReference type="EMBL" id="AGY77996.1"/>
    </source>
</evidence>
<dbReference type="RefSeq" id="WP_023163420.1">
    <property type="nucleotide sequence ID" value="NC_022592.1"/>
</dbReference>
<name>A0ABN4BPP5_9CLOT</name>
<evidence type="ECO:0000313" key="6">
    <source>
        <dbReference type="Proteomes" id="UP000017590"/>
    </source>
</evidence>
<accession>A0ABN4BPP5</accession>
<evidence type="ECO:0000259" key="2">
    <source>
        <dbReference type="Pfam" id="PF04865"/>
    </source>
</evidence>
<reference evidence="6" key="1">
    <citation type="journal article" date="2014" name="Biotechnol. Biofuels">
        <title>Comparison of single-molecule sequencing and hybrid approaches for finishing the genome of Clostridium autoethanogenum and analysis of CRISPR systems in industrial relevant Clostridia.</title>
        <authorList>
            <person name="Brown S.D."/>
            <person name="Nagaraju S."/>
            <person name="Utturkar S."/>
            <person name="De Tissera S."/>
            <person name="Segovia S."/>
            <person name="Mitchell W."/>
            <person name="Land M.L."/>
            <person name="Dassanayake A."/>
            <person name="Kopke M."/>
        </authorList>
    </citation>
    <scope>NUCLEOTIDE SEQUENCE [LARGE SCALE GENOMIC DNA]</scope>
    <source>
        <strain evidence="6">DSM 10061</strain>
    </source>
</reference>
<dbReference type="InterPro" id="IPR052399">
    <property type="entry name" value="Phage_Baseplate_Assmbl_Protein"/>
</dbReference>
<keyword evidence="6" id="KW-1185">Reference proteome</keyword>
<gene>
    <name evidence="5" type="ORF">CAETHG_3795</name>
</gene>
<dbReference type="Proteomes" id="UP000017590">
    <property type="component" value="Chromosome"/>
</dbReference>
<dbReference type="InterPro" id="IPR058530">
    <property type="entry name" value="Baseplate_J-like_C"/>
</dbReference>
<comment type="similarity">
    <text evidence="1">Belongs to the Mu gp47/PBSX XkdT family.</text>
</comment>
<organism evidence="5 6">
    <name type="scientific">Clostridium autoethanogenum DSM 10061</name>
    <dbReference type="NCBI Taxonomy" id="1341692"/>
    <lineage>
        <taxon>Bacteria</taxon>
        <taxon>Bacillati</taxon>
        <taxon>Bacillota</taxon>
        <taxon>Clostridia</taxon>
        <taxon>Eubacteriales</taxon>
        <taxon>Clostridiaceae</taxon>
        <taxon>Clostridium</taxon>
    </lineage>
</organism>
<feature type="domain" description="Baseplate protein J-like barrel" evidence="2">
    <location>
        <begin position="91"/>
        <end position="166"/>
    </location>
</feature>
<feature type="domain" description="Baseplate J-like C-terminal" evidence="4">
    <location>
        <begin position="282"/>
        <end position="373"/>
    </location>
</feature>
<dbReference type="Pfam" id="PF26078">
    <property type="entry name" value="Baseplate_J_M"/>
    <property type="match status" value="1"/>
</dbReference>
<evidence type="ECO:0000259" key="4">
    <source>
        <dbReference type="Pfam" id="PF26079"/>
    </source>
</evidence>
<sequence>MAYYTDKTTDNIQQELLDNVDNSYEKTIGYPMYDTLKSFAIALADVYKELSDTRDNMENVDNLSGADLERFVEQRTGIQRKLGTYATTNLTVNGNGTVHMGDKFETKSGIEYACTIDTIINGTGLVPIQALQIGTYGNTPANTIIQIPVTLNGIVSITNLNVVSNGIDNENDDFLRERYYTYLRNPITSNNENAFINWAESIDGVGRAKAFGCWQGKNSVLVVICNSNMQVADQTLIDNAQNIIDPKGIQDSDGNWSTWGMGKGLAGAGSYTTIQSAVAKNINISATIVLATNYTKDIVQSNFELSVTSYLKTIALKEDTPSVSYAKIGNLLYETEGINDYSNLQVNGGNSNVPLSLVASLCEIPETGTVTLNV</sequence>